<name>A0A9D1EKI3_9FIRM</name>
<dbReference type="PANTHER" id="PTHR33169:SF24">
    <property type="entry name" value="TRANSCRIPTIONAL REGULATOR, PADR FAMILY"/>
    <property type="match status" value="1"/>
</dbReference>
<dbReference type="PANTHER" id="PTHR33169">
    <property type="entry name" value="PADR-FAMILY TRANSCRIPTIONAL REGULATOR"/>
    <property type="match status" value="1"/>
</dbReference>
<dbReference type="EMBL" id="DVHU01000072">
    <property type="protein sequence ID" value="HIR93337.1"/>
    <property type="molecule type" value="Genomic_DNA"/>
</dbReference>
<evidence type="ECO:0000313" key="2">
    <source>
        <dbReference type="EMBL" id="HIR93337.1"/>
    </source>
</evidence>
<dbReference type="InterPro" id="IPR036390">
    <property type="entry name" value="WH_DNA-bd_sf"/>
</dbReference>
<feature type="domain" description="Transcription regulator PadR N-terminal" evidence="1">
    <location>
        <begin position="14"/>
        <end position="82"/>
    </location>
</feature>
<proteinExistence type="predicted"/>
<dbReference type="InterPro" id="IPR036388">
    <property type="entry name" value="WH-like_DNA-bd_sf"/>
</dbReference>
<dbReference type="InterPro" id="IPR005149">
    <property type="entry name" value="Tscrpt_reg_PadR_N"/>
</dbReference>
<evidence type="ECO:0000313" key="3">
    <source>
        <dbReference type="Proteomes" id="UP000886841"/>
    </source>
</evidence>
<gene>
    <name evidence="2" type="ORF">IAB98_07980</name>
</gene>
<protein>
    <submittedName>
        <fullName evidence="2">PadR family transcriptional regulator</fullName>
    </submittedName>
</protein>
<organism evidence="2 3">
    <name type="scientific">Candidatus Egerieimonas intestinavium</name>
    <dbReference type="NCBI Taxonomy" id="2840777"/>
    <lineage>
        <taxon>Bacteria</taxon>
        <taxon>Bacillati</taxon>
        <taxon>Bacillota</taxon>
        <taxon>Clostridia</taxon>
        <taxon>Lachnospirales</taxon>
        <taxon>Lachnospiraceae</taxon>
        <taxon>Lachnospiraceae incertae sedis</taxon>
        <taxon>Candidatus Egerieimonas</taxon>
    </lineage>
</organism>
<dbReference type="Pfam" id="PF03551">
    <property type="entry name" value="PadR"/>
    <property type="match status" value="1"/>
</dbReference>
<reference evidence="2" key="2">
    <citation type="journal article" date="2021" name="PeerJ">
        <title>Extensive microbial diversity within the chicken gut microbiome revealed by metagenomics and culture.</title>
        <authorList>
            <person name="Gilroy R."/>
            <person name="Ravi A."/>
            <person name="Getino M."/>
            <person name="Pursley I."/>
            <person name="Horton D.L."/>
            <person name="Alikhan N.F."/>
            <person name="Baker D."/>
            <person name="Gharbi K."/>
            <person name="Hall N."/>
            <person name="Watson M."/>
            <person name="Adriaenssens E.M."/>
            <person name="Foster-Nyarko E."/>
            <person name="Jarju S."/>
            <person name="Secka A."/>
            <person name="Antonio M."/>
            <person name="Oren A."/>
            <person name="Chaudhuri R.R."/>
            <person name="La Ragione R."/>
            <person name="Hildebrand F."/>
            <person name="Pallen M.J."/>
        </authorList>
    </citation>
    <scope>NUCLEOTIDE SEQUENCE</scope>
    <source>
        <strain evidence="2">ChiSxjej1B13-7041</strain>
    </source>
</reference>
<reference evidence="2" key="1">
    <citation type="submission" date="2020-10" db="EMBL/GenBank/DDBJ databases">
        <authorList>
            <person name="Gilroy R."/>
        </authorList>
    </citation>
    <scope>NUCLEOTIDE SEQUENCE</scope>
    <source>
        <strain evidence="2">ChiSxjej1B13-7041</strain>
    </source>
</reference>
<accession>A0A9D1EKI3</accession>
<dbReference type="Gene3D" id="1.10.10.10">
    <property type="entry name" value="Winged helix-like DNA-binding domain superfamily/Winged helix DNA-binding domain"/>
    <property type="match status" value="1"/>
</dbReference>
<dbReference type="SUPFAM" id="SSF46785">
    <property type="entry name" value="Winged helix' DNA-binding domain"/>
    <property type="match status" value="1"/>
</dbReference>
<comment type="caution">
    <text evidence="2">The sequence shown here is derived from an EMBL/GenBank/DDBJ whole genome shotgun (WGS) entry which is preliminary data.</text>
</comment>
<sequence length="103" mass="12013">MDIQLKKGLLEFCVLAVLQRSDSYGYQIVKDVSACVEMSESTLYPILKRLGASGYLTTYSVEHNGRLRKYYQITEEGRLHIQEFLEDWQQVMDIYYFIKGSEA</sequence>
<dbReference type="AlphaFoldDB" id="A0A9D1EKI3"/>
<dbReference type="Proteomes" id="UP000886841">
    <property type="component" value="Unassembled WGS sequence"/>
</dbReference>
<evidence type="ECO:0000259" key="1">
    <source>
        <dbReference type="Pfam" id="PF03551"/>
    </source>
</evidence>
<dbReference type="InterPro" id="IPR052509">
    <property type="entry name" value="Metal_resp_DNA-bind_regulator"/>
</dbReference>